<keyword evidence="18" id="KW-1185">Reference proteome</keyword>
<dbReference type="InterPro" id="IPR010614">
    <property type="entry name" value="RAD3-like_helicase_DEAD"/>
</dbReference>
<dbReference type="PANTHER" id="PTHR11472:SF41">
    <property type="entry name" value="ATP-DEPENDENT DNA HELICASE DDX11-RELATED"/>
    <property type="match status" value="1"/>
</dbReference>
<feature type="domain" description="Helicase-like DEXD box c2 type" evidence="15">
    <location>
        <begin position="57"/>
        <end position="455"/>
    </location>
</feature>
<dbReference type="Gene3D" id="3.40.50.300">
    <property type="entry name" value="P-loop containing nucleotide triphosphate hydrolases"/>
    <property type="match status" value="3"/>
</dbReference>
<keyword evidence="17" id="KW-0347">Helicase</keyword>
<evidence type="ECO:0000256" key="11">
    <source>
        <dbReference type="ARBA" id="ARBA00045008"/>
    </source>
</evidence>
<dbReference type="InterPro" id="IPR006555">
    <property type="entry name" value="ATP-dep_Helicase_C"/>
</dbReference>
<dbReference type="GO" id="GO:0005524">
    <property type="term" value="F:ATP binding"/>
    <property type="evidence" value="ECO:0007669"/>
    <property type="project" value="InterPro"/>
</dbReference>
<dbReference type="InterPro" id="IPR013020">
    <property type="entry name" value="Rad3/Chl1-like"/>
</dbReference>
<dbReference type="GO" id="GO:0003677">
    <property type="term" value="F:DNA binding"/>
    <property type="evidence" value="ECO:0007669"/>
    <property type="project" value="InterPro"/>
</dbReference>
<comment type="subcellular location">
    <subcellularLocation>
        <location evidence="2">Nucleus</location>
    </subcellularLocation>
</comment>
<evidence type="ECO:0000256" key="8">
    <source>
        <dbReference type="ARBA" id="ARBA00029709"/>
    </source>
</evidence>
<evidence type="ECO:0000256" key="10">
    <source>
        <dbReference type="ARBA" id="ARBA00044998"/>
    </source>
</evidence>
<proteinExistence type="inferred from homology"/>
<sequence>MNLHFAHLHCFGSTRRASGHKGSVRLRLWDMPETTLVLRTPGYTSSGEQEDATTRSRQFHFPYPTAYEIQLELMTALFEAIEQGKFGVFESPTGTGKTLSLLCSTLTWLQMNRQRHDIGEMPSTAQPEDQAEPDWVMAHEEAKQRHALQQQEEQLRNNLRIAREHLAEQRRRRESHRQPAKRTRREDDPPSDDDFLPADYDDEGTTKAEWPPTTATAPSDAFLSPEVRSMMQAYEASLQPNSLVEEPETRPKIFFASRTHSQLAQLVQELKKTPFGRAEEPVRSIGLGSRQHMCIHDGVRKWGRMFGTEAMNERCLEMMEGKKAKRCEFLPPRDAGGQAKLDAYRDHALAEVQDMEELVQLGKQLHTCPYFGARHSVRQAELVTLPYNLLLQQNAREALQLSLDDSIVLIDEAHNLIDTILSTYTAELTQMQIEAALSQVDKYLQRFATRLKGTNEEHMRTVQVLLRALQTFCAHVGTSTQALSSLTTAQLLARLGGTADQINVSGYADKTSLEEAGHLSKPQSRTQPMHAVEAFLLALTNKAVHGRVLLTKEATGVRFKFLLLNPSEAFQPIVEAARAVVLAGGTMEPISDFQTQLLAPGSTEKFVAFSCGHIVPSDHIVGAIVDTGPKGLPLEFTHESWQQPVLLDELAHALCNYSNILPHGMVVFFPSYASLDTTWKRWKQTGALERLARRKQVYSEPKEASQVDIILQKYAASIATPSSTSPKGAILFAVVGAKLSEGINFQDDLARCVVMVGLPFPHAKSPELAERMSYMRRASPSAGGQDAGRDLYLNLCMRAVNQSLGRAIRHKDDYAAFLLLDRRYARPEILSRLPGWIRSQVHEHERFGASIAAMAKFFRSKS</sequence>
<reference evidence="17" key="1">
    <citation type="submission" date="2023-03" db="EMBL/GenBank/DDBJ databases">
        <title>Mating type loci evolution in Malassezia.</title>
        <authorList>
            <person name="Coelho M.A."/>
        </authorList>
    </citation>
    <scope>NUCLEOTIDE SEQUENCE</scope>
    <source>
        <strain evidence="17">CBS 12830</strain>
    </source>
</reference>
<evidence type="ECO:0000256" key="13">
    <source>
        <dbReference type="ARBA" id="ARBA00048954"/>
    </source>
</evidence>
<dbReference type="GO" id="GO:0016818">
    <property type="term" value="F:hydrolase activity, acting on acid anhydrides, in phosphorus-containing anhydrides"/>
    <property type="evidence" value="ECO:0007669"/>
    <property type="project" value="InterPro"/>
</dbReference>
<feature type="compositionally biased region" description="Basic residues" evidence="14">
    <location>
        <begin position="172"/>
        <end position="183"/>
    </location>
</feature>
<evidence type="ECO:0000313" key="18">
    <source>
        <dbReference type="Proteomes" id="UP001214415"/>
    </source>
</evidence>
<evidence type="ECO:0000256" key="1">
    <source>
        <dbReference type="ARBA" id="ARBA00001966"/>
    </source>
</evidence>
<comment type="similarity">
    <text evidence="3">Belongs to the DEAD box helicase family. DEAH subfamily. DDX11/CHL1 sub-subfamily.</text>
</comment>
<protein>
    <recommendedName>
        <fullName evidence="5">ATP-dependent DNA helicase CHL1</fullName>
        <ecNumber evidence="9">5.6.2.3</ecNumber>
    </recommendedName>
    <alternativeName>
        <fullName evidence="4">ATP-dependent DNA helicase chl1</fullName>
    </alternativeName>
    <alternativeName>
        <fullName evidence="8">Chromosome loss protein 1</fullName>
    </alternativeName>
    <alternativeName>
        <fullName evidence="10 11">DNA 5'-3' helicase CHL1</fullName>
    </alternativeName>
</protein>
<dbReference type="SMART" id="SM00491">
    <property type="entry name" value="HELICc2"/>
    <property type="match status" value="1"/>
</dbReference>
<keyword evidence="17" id="KW-0378">Hydrolase</keyword>
<name>A0AAF0EBA6_9BASI</name>
<evidence type="ECO:0000256" key="5">
    <source>
        <dbReference type="ARBA" id="ARBA00017386"/>
    </source>
</evidence>
<keyword evidence="17" id="KW-0547">Nucleotide-binding</keyword>
<comment type="function">
    <text evidence="12">ATP-dependent DNA helicase important for chromosome transmission and normal cell cycle progression in G(2)/M. May have a role in changing DNA topology to allow the loading of proteins involved in maintaining sister chromatid cohesion in the vicinity of the centromeres. Has a specific role in chromosome segregation during meiosis II.</text>
</comment>
<evidence type="ECO:0000256" key="14">
    <source>
        <dbReference type="SAM" id="MobiDB-lite"/>
    </source>
</evidence>
<dbReference type="Proteomes" id="UP001214415">
    <property type="component" value="Chromosome 3"/>
</dbReference>
<dbReference type="InterPro" id="IPR006554">
    <property type="entry name" value="Helicase-like_DEXD_c2"/>
</dbReference>
<dbReference type="GO" id="GO:0043139">
    <property type="term" value="F:5'-3' DNA helicase activity"/>
    <property type="evidence" value="ECO:0007669"/>
    <property type="project" value="UniProtKB-EC"/>
</dbReference>
<keyword evidence="7" id="KW-0131">Cell cycle</keyword>
<evidence type="ECO:0000256" key="2">
    <source>
        <dbReference type="ARBA" id="ARBA00004123"/>
    </source>
</evidence>
<keyword evidence="6" id="KW-0539">Nucleus</keyword>
<feature type="compositionally biased region" description="Acidic residues" evidence="14">
    <location>
        <begin position="189"/>
        <end position="203"/>
    </location>
</feature>
<evidence type="ECO:0000256" key="3">
    <source>
        <dbReference type="ARBA" id="ARBA00008435"/>
    </source>
</evidence>
<dbReference type="GO" id="GO:0034085">
    <property type="term" value="P:establishment of sister chromatid cohesion"/>
    <property type="evidence" value="ECO:0007669"/>
    <property type="project" value="TreeGrafter"/>
</dbReference>
<dbReference type="NCBIfam" id="TIGR00604">
    <property type="entry name" value="rad3"/>
    <property type="match status" value="1"/>
</dbReference>
<dbReference type="GO" id="GO:0005634">
    <property type="term" value="C:nucleus"/>
    <property type="evidence" value="ECO:0007669"/>
    <property type="project" value="UniProtKB-SubCell"/>
</dbReference>
<dbReference type="EC" id="5.6.2.3" evidence="9"/>
<comment type="catalytic activity">
    <reaction evidence="13">
        <text>ATP + H2O = ADP + phosphate + H(+)</text>
        <dbReference type="Rhea" id="RHEA:13065"/>
        <dbReference type="ChEBI" id="CHEBI:15377"/>
        <dbReference type="ChEBI" id="CHEBI:15378"/>
        <dbReference type="ChEBI" id="CHEBI:30616"/>
        <dbReference type="ChEBI" id="CHEBI:43474"/>
        <dbReference type="ChEBI" id="CHEBI:456216"/>
        <dbReference type="EC" id="5.6.2.3"/>
    </reaction>
</comment>
<dbReference type="EMBL" id="CP119902">
    <property type="protein sequence ID" value="WFD23217.1"/>
    <property type="molecule type" value="Genomic_DNA"/>
</dbReference>
<evidence type="ECO:0000313" key="17">
    <source>
        <dbReference type="EMBL" id="WFD23217.1"/>
    </source>
</evidence>
<evidence type="ECO:0000259" key="16">
    <source>
        <dbReference type="SMART" id="SM00491"/>
    </source>
</evidence>
<dbReference type="SMART" id="SM00488">
    <property type="entry name" value="DEXDc2"/>
    <property type="match status" value="1"/>
</dbReference>
<evidence type="ECO:0000256" key="6">
    <source>
        <dbReference type="ARBA" id="ARBA00023242"/>
    </source>
</evidence>
<keyword evidence="17" id="KW-0067">ATP-binding</keyword>
<evidence type="ECO:0000256" key="4">
    <source>
        <dbReference type="ARBA" id="ARBA00016387"/>
    </source>
</evidence>
<dbReference type="AlphaFoldDB" id="A0AAF0EBA6"/>
<evidence type="ECO:0000256" key="7">
    <source>
        <dbReference type="ARBA" id="ARBA00023306"/>
    </source>
</evidence>
<dbReference type="Pfam" id="PF06733">
    <property type="entry name" value="DEAD_2"/>
    <property type="match status" value="1"/>
</dbReference>
<evidence type="ECO:0000256" key="9">
    <source>
        <dbReference type="ARBA" id="ARBA00044969"/>
    </source>
</evidence>
<evidence type="ECO:0000259" key="15">
    <source>
        <dbReference type="SMART" id="SM00488"/>
    </source>
</evidence>
<dbReference type="GO" id="GO:0006139">
    <property type="term" value="P:nucleobase-containing compound metabolic process"/>
    <property type="evidence" value="ECO:0007669"/>
    <property type="project" value="InterPro"/>
</dbReference>
<evidence type="ECO:0000256" key="12">
    <source>
        <dbReference type="ARBA" id="ARBA00045702"/>
    </source>
</evidence>
<accession>A0AAF0EBA6</accession>
<dbReference type="SUPFAM" id="SSF52540">
    <property type="entry name" value="P-loop containing nucleoside triphosphate hydrolases"/>
    <property type="match status" value="1"/>
</dbReference>
<gene>
    <name evidence="17" type="primary">CHL1</name>
    <name evidence="17" type="ORF">MEQU1_001905</name>
</gene>
<feature type="region of interest" description="Disordered" evidence="14">
    <location>
        <begin position="167"/>
        <end position="222"/>
    </location>
</feature>
<comment type="cofactor">
    <cofactor evidence="1">
        <name>[4Fe-4S] cluster</name>
        <dbReference type="ChEBI" id="CHEBI:49883"/>
    </cofactor>
</comment>
<dbReference type="PANTHER" id="PTHR11472">
    <property type="entry name" value="DNA REPAIR DEAD HELICASE RAD3/XP-D SUBFAMILY MEMBER"/>
    <property type="match status" value="1"/>
</dbReference>
<organism evidence="17 18">
    <name type="scientific">Malassezia equina</name>
    <dbReference type="NCBI Taxonomy" id="1381935"/>
    <lineage>
        <taxon>Eukaryota</taxon>
        <taxon>Fungi</taxon>
        <taxon>Dikarya</taxon>
        <taxon>Basidiomycota</taxon>
        <taxon>Ustilaginomycotina</taxon>
        <taxon>Malasseziomycetes</taxon>
        <taxon>Malasseziales</taxon>
        <taxon>Malasseziaceae</taxon>
        <taxon>Malassezia</taxon>
    </lineage>
</organism>
<dbReference type="InterPro" id="IPR045028">
    <property type="entry name" value="DinG/Rad3-like"/>
</dbReference>
<dbReference type="Pfam" id="PF13307">
    <property type="entry name" value="Helicase_C_2"/>
    <property type="match status" value="1"/>
</dbReference>
<feature type="domain" description="ATP-dependent helicase C-terminal" evidence="16">
    <location>
        <begin position="672"/>
        <end position="826"/>
    </location>
</feature>
<dbReference type="CDD" id="cd18788">
    <property type="entry name" value="SF2_C_XPD"/>
    <property type="match status" value="1"/>
</dbReference>
<dbReference type="InterPro" id="IPR027417">
    <property type="entry name" value="P-loop_NTPase"/>
</dbReference>